<comment type="similarity">
    <text evidence="2 9">Belongs to the cytochrome P450 family.</text>
</comment>
<dbReference type="GO" id="GO:0005506">
    <property type="term" value="F:iron ion binding"/>
    <property type="evidence" value="ECO:0007669"/>
    <property type="project" value="InterPro"/>
</dbReference>
<dbReference type="GO" id="GO:0006707">
    <property type="term" value="P:cholesterol catabolic process"/>
    <property type="evidence" value="ECO:0007669"/>
    <property type="project" value="TreeGrafter"/>
</dbReference>
<evidence type="ECO:0000256" key="5">
    <source>
        <dbReference type="ARBA" id="ARBA00023002"/>
    </source>
</evidence>
<accession>A0A229SV08</accession>
<dbReference type="PROSITE" id="PS00086">
    <property type="entry name" value="CYTOCHROME_P450"/>
    <property type="match status" value="1"/>
</dbReference>
<dbReference type="CDD" id="cd11032">
    <property type="entry name" value="P450_EryK-like"/>
    <property type="match status" value="1"/>
</dbReference>
<dbReference type="PANTHER" id="PTHR46696">
    <property type="entry name" value="P450, PUTATIVE (EUROFUNG)-RELATED"/>
    <property type="match status" value="1"/>
</dbReference>
<evidence type="ECO:0000256" key="2">
    <source>
        <dbReference type="ARBA" id="ARBA00010617"/>
    </source>
</evidence>
<dbReference type="EMBL" id="NMUL01000040">
    <property type="protein sequence ID" value="OXM62474.1"/>
    <property type="molecule type" value="Genomic_DNA"/>
</dbReference>
<keyword evidence="3 9" id="KW-0349">Heme</keyword>
<dbReference type="InterPro" id="IPR036396">
    <property type="entry name" value="Cyt_P450_sf"/>
</dbReference>
<keyword evidence="7 9" id="KW-0503">Monooxygenase</keyword>
<comment type="pathway">
    <text evidence="1">Antibiotic biosynthesis; vancomycin biosynthesis.</text>
</comment>
<evidence type="ECO:0000256" key="8">
    <source>
        <dbReference type="ARBA" id="ARBA00055433"/>
    </source>
</evidence>
<dbReference type="GO" id="GO:0020037">
    <property type="term" value="F:heme binding"/>
    <property type="evidence" value="ECO:0007669"/>
    <property type="project" value="InterPro"/>
</dbReference>
<dbReference type="FunFam" id="1.10.630.10:FF:000018">
    <property type="entry name" value="Cytochrome P450 monooxygenase"/>
    <property type="match status" value="1"/>
</dbReference>
<evidence type="ECO:0000256" key="3">
    <source>
        <dbReference type="ARBA" id="ARBA00022617"/>
    </source>
</evidence>
<dbReference type="PRINTS" id="PR00359">
    <property type="entry name" value="BP450"/>
</dbReference>
<comment type="caution">
    <text evidence="10">The sequence shown here is derived from an EMBL/GenBank/DDBJ whole genome shotgun (WGS) entry which is preliminary data.</text>
</comment>
<evidence type="ECO:0000256" key="7">
    <source>
        <dbReference type="ARBA" id="ARBA00023033"/>
    </source>
</evidence>
<dbReference type="GO" id="GO:0008395">
    <property type="term" value="F:steroid hydroxylase activity"/>
    <property type="evidence" value="ECO:0007669"/>
    <property type="project" value="TreeGrafter"/>
</dbReference>
<protein>
    <submittedName>
        <fullName evidence="10">Cytochrome P450</fullName>
    </submittedName>
</protein>
<evidence type="ECO:0000256" key="6">
    <source>
        <dbReference type="ARBA" id="ARBA00023004"/>
    </source>
</evidence>
<dbReference type="OrthoDB" id="4133219at2"/>
<evidence type="ECO:0000256" key="9">
    <source>
        <dbReference type="RuleBase" id="RU000461"/>
    </source>
</evidence>
<keyword evidence="5 9" id="KW-0560">Oxidoreductase</keyword>
<evidence type="ECO:0000256" key="4">
    <source>
        <dbReference type="ARBA" id="ARBA00022723"/>
    </source>
</evidence>
<dbReference type="AlphaFoldDB" id="A0A229SV08"/>
<evidence type="ECO:0000313" key="10">
    <source>
        <dbReference type="EMBL" id="OXM62474.1"/>
    </source>
</evidence>
<dbReference type="Pfam" id="PF00067">
    <property type="entry name" value="p450"/>
    <property type="match status" value="1"/>
</dbReference>
<gene>
    <name evidence="10" type="ORF">CF165_34645</name>
</gene>
<sequence>MTTTLADTWGLHASQFWLRGKQPENRVEFAAELGMWNVYGHPEIEEILRDPATFSSDTTRLVPKEMMPDADLEAMSAGNLLQLDPPLHNKMRKLVSRAFTPKVVADLEPRIAAITHEMLDAVTTPGRLELVEDLAYPLPVIVIAELLGVPASDRHLFKGWVDKMFESSEQLSLVKKDEKQDEAIKKSLEGQKSLTDYLGVHVDERRKQPREDLLTKLVEAEVDGERLSRNEVVNFANILLLAGHITTTMLLGNSVLCLDTHREWDERARADRSLVPPAIEESLRFLTPFAAVARTTMREVEVGGVTVPADQLLMLWVAAANRDERVFTDPGTFTPLRDPNPHLAFGRGIHFCIGAPLARLEGRVALNILFDRYPALRTIPGEPPKFQVNPNMTGVRELPLTTA</sequence>
<dbReference type="GO" id="GO:0036199">
    <property type="term" value="F:cholest-4-en-3-one 26-monooxygenase activity"/>
    <property type="evidence" value="ECO:0007669"/>
    <property type="project" value="TreeGrafter"/>
</dbReference>
<keyword evidence="6 9" id="KW-0408">Iron</keyword>
<keyword evidence="11" id="KW-1185">Reference proteome</keyword>
<dbReference type="RefSeq" id="WP_093951794.1">
    <property type="nucleotide sequence ID" value="NZ_NMUL01000040.1"/>
</dbReference>
<dbReference type="PANTHER" id="PTHR46696:SF4">
    <property type="entry name" value="BIOTIN BIOSYNTHESIS CYTOCHROME P450"/>
    <property type="match status" value="1"/>
</dbReference>
<dbReference type="InterPro" id="IPR002397">
    <property type="entry name" value="Cyt_P450_B"/>
</dbReference>
<proteinExistence type="inferred from homology"/>
<organism evidence="10 11">
    <name type="scientific">Amycolatopsis vastitatis</name>
    <dbReference type="NCBI Taxonomy" id="1905142"/>
    <lineage>
        <taxon>Bacteria</taxon>
        <taxon>Bacillati</taxon>
        <taxon>Actinomycetota</taxon>
        <taxon>Actinomycetes</taxon>
        <taxon>Pseudonocardiales</taxon>
        <taxon>Pseudonocardiaceae</taxon>
        <taxon>Amycolatopsis</taxon>
    </lineage>
</organism>
<dbReference type="Proteomes" id="UP000215199">
    <property type="component" value="Unassembled WGS sequence"/>
</dbReference>
<dbReference type="InterPro" id="IPR017972">
    <property type="entry name" value="Cyt_P450_CS"/>
</dbReference>
<comment type="function">
    <text evidence="8">Involved in the coupling of aromatic side chains of the heptapeptide of vancomycin.</text>
</comment>
<evidence type="ECO:0000256" key="1">
    <source>
        <dbReference type="ARBA" id="ARBA00004660"/>
    </source>
</evidence>
<dbReference type="InterPro" id="IPR001128">
    <property type="entry name" value="Cyt_P450"/>
</dbReference>
<dbReference type="Gene3D" id="1.10.630.10">
    <property type="entry name" value="Cytochrome P450"/>
    <property type="match status" value="1"/>
</dbReference>
<evidence type="ECO:0000313" key="11">
    <source>
        <dbReference type="Proteomes" id="UP000215199"/>
    </source>
</evidence>
<reference evidence="11" key="1">
    <citation type="submission" date="2017-07" db="EMBL/GenBank/DDBJ databases">
        <title>Comparative genome mining reveals phylogenetic distribution patterns of secondary metabolites in Amycolatopsis.</title>
        <authorList>
            <person name="Adamek M."/>
            <person name="Alanjary M."/>
            <person name="Sales-Ortells H."/>
            <person name="Goodfellow M."/>
            <person name="Bull A.T."/>
            <person name="Kalinowski J."/>
            <person name="Ziemert N."/>
        </authorList>
    </citation>
    <scope>NUCLEOTIDE SEQUENCE [LARGE SCALE GENOMIC DNA]</scope>
    <source>
        <strain evidence="11">H5</strain>
    </source>
</reference>
<dbReference type="SUPFAM" id="SSF48264">
    <property type="entry name" value="Cytochrome P450"/>
    <property type="match status" value="1"/>
</dbReference>
<name>A0A229SV08_9PSEU</name>
<keyword evidence="4 9" id="KW-0479">Metal-binding</keyword>